<evidence type="ECO:0000313" key="2">
    <source>
        <dbReference type="Proteomes" id="UP000634136"/>
    </source>
</evidence>
<sequence>MVFRSAEPFNSPVKIGVASKRSTSMQNGIGFEIAAKTVASHAPDSAIRAIFQACVNIDLDEREGWRLHI</sequence>
<accession>A0A834X3Q9</accession>
<comment type="caution">
    <text evidence="1">The sequence shown here is derived from an EMBL/GenBank/DDBJ whole genome shotgun (WGS) entry which is preliminary data.</text>
</comment>
<gene>
    <name evidence="1" type="ORF">G2W53_006480</name>
</gene>
<dbReference type="AlphaFoldDB" id="A0A834X3Q9"/>
<keyword evidence="2" id="KW-1185">Reference proteome</keyword>
<dbReference type="EMBL" id="JAAIUW010000003">
    <property type="protein sequence ID" value="KAF7837998.1"/>
    <property type="molecule type" value="Genomic_DNA"/>
</dbReference>
<proteinExistence type="predicted"/>
<evidence type="ECO:0000313" key="1">
    <source>
        <dbReference type="EMBL" id="KAF7837998.1"/>
    </source>
</evidence>
<organism evidence="1 2">
    <name type="scientific">Senna tora</name>
    <dbReference type="NCBI Taxonomy" id="362788"/>
    <lineage>
        <taxon>Eukaryota</taxon>
        <taxon>Viridiplantae</taxon>
        <taxon>Streptophyta</taxon>
        <taxon>Embryophyta</taxon>
        <taxon>Tracheophyta</taxon>
        <taxon>Spermatophyta</taxon>
        <taxon>Magnoliopsida</taxon>
        <taxon>eudicotyledons</taxon>
        <taxon>Gunneridae</taxon>
        <taxon>Pentapetalae</taxon>
        <taxon>rosids</taxon>
        <taxon>fabids</taxon>
        <taxon>Fabales</taxon>
        <taxon>Fabaceae</taxon>
        <taxon>Caesalpinioideae</taxon>
        <taxon>Cassia clade</taxon>
        <taxon>Senna</taxon>
    </lineage>
</organism>
<dbReference type="Proteomes" id="UP000634136">
    <property type="component" value="Unassembled WGS sequence"/>
</dbReference>
<protein>
    <submittedName>
        <fullName evidence="1">Uncharacterized protein</fullName>
    </submittedName>
</protein>
<name>A0A834X3Q9_9FABA</name>
<reference evidence="1" key="1">
    <citation type="submission" date="2020-09" db="EMBL/GenBank/DDBJ databases">
        <title>Genome-Enabled Discovery of Anthraquinone Biosynthesis in Senna tora.</title>
        <authorList>
            <person name="Kang S.-H."/>
            <person name="Pandey R.P."/>
            <person name="Lee C.-M."/>
            <person name="Sim J.-S."/>
            <person name="Jeong J.-T."/>
            <person name="Choi B.-S."/>
            <person name="Jung M."/>
            <person name="Ginzburg D."/>
            <person name="Zhao K."/>
            <person name="Won S.Y."/>
            <person name="Oh T.-J."/>
            <person name="Yu Y."/>
            <person name="Kim N.-H."/>
            <person name="Lee O.R."/>
            <person name="Lee T.-H."/>
            <person name="Bashyal P."/>
            <person name="Kim T.-S."/>
            <person name="Lee W.-H."/>
            <person name="Kawkins C."/>
            <person name="Kim C.-K."/>
            <person name="Kim J.S."/>
            <person name="Ahn B.O."/>
            <person name="Rhee S.Y."/>
            <person name="Sohng J.K."/>
        </authorList>
    </citation>
    <scope>NUCLEOTIDE SEQUENCE</scope>
    <source>
        <tissue evidence="1">Leaf</tissue>
    </source>
</reference>